<gene>
    <name evidence="2" type="ORF">IQ236_27520</name>
</gene>
<dbReference type="InterPro" id="IPR025668">
    <property type="entry name" value="Tnp_DDE_dom"/>
</dbReference>
<proteinExistence type="predicted"/>
<dbReference type="RefSeq" id="WP_193872418.1">
    <property type="nucleotide sequence ID" value="NZ_JADEWU010000163.1"/>
</dbReference>
<comment type="caution">
    <text evidence="2">The sequence shown here is derived from an EMBL/GenBank/DDBJ whole genome shotgun (WGS) entry which is preliminary data.</text>
</comment>
<name>A0ABR9UMB9_9CYAN</name>
<dbReference type="Pfam" id="PF13612">
    <property type="entry name" value="DDE_Tnp_1_3"/>
    <property type="match status" value="1"/>
</dbReference>
<keyword evidence="3" id="KW-1185">Reference proteome</keyword>
<organism evidence="2 3">
    <name type="scientific">Planktothrix mougeotii LEGE 06226</name>
    <dbReference type="NCBI Taxonomy" id="1828728"/>
    <lineage>
        <taxon>Bacteria</taxon>
        <taxon>Bacillati</taxon>
        <taxon>Cyanobacteriota</taxon>
        <taxon>Cyanophyceae</taxon>
        <taxon>Oscillatoriophycideae</taxon>
        <taxon>Oscillatoriales</taxon>
        <taxon>Microcoleaceae</taxon>
        <taxon>Planktothrix</taxon>
    </lineage>
</organism>
<dbReference type="EMBL" id="JADEWU010000163">
    <property type="protein sequence ID" value="MBE9146941.1"/>
    <property type="molecule type" value="Genomic_DNA"/>
</dbReference>
<dbReference type="NCBIfam" id="NF033520">
    <property type="entry name" value="transpos_IS982"/>
    <property type="match status" value="1"/>
</dbReference>
<sequence length="298" mass="34534">MESRSSHLDITEVFCDVDDFCQVFEPLLEQMLLPEISGQTRQKTRMTLSEIMTILIGFHGSRYRTFKDFYQLQVTPYWSKAMPNLVSYNRFVELMSYALLALCCYFNYCCKGEVTGTSFIDSTALKVCDKNRATSHKVFAGLAEWGKSSMGFYFGFKLHLVINDYGEILNFQVTPANVDDRKVVPELTEGIVGKLFGDKGYISEKLFKKLQEKGLELITRLRKNMKNRLMLLSDKMNLRKRGIIESVNDQLKNLCQIEHTRHRKVANFMVNLVAGMIAYTYQPEKPSLYDRPEPVYFF</sequence>
<feature type="domain" description="Transposase DDE" evidence="1">
    <location>
        <begin position="111"/>
        <end position="264"/>
    </location>
</feature>
<protein>
    <submittedName>
        <fullName evidence="2">IS982 family transposase</fullName>
    </submittedName>
</protein>
<evidence type="ECO:0000313" key="3">
    <source>
        <dbReference type="Proteomes" id="UP000640725"/>
    </source>
</evidence>
<dbReference type="Proteomes" id="UP000640725">
    <property type="component" value="Unassembled WGS sequence"/>
</dbReference>
<reference evidence="2 3" key="1">
    <citation type="submission" date="2020-10" db="EMBL/GenBank/DDBJ databases">
        <authorList>
            <person name="Castelo-Branco R."/>
            <person name="Eusebio N."/>
            <person name="Adriana R."/>
            <person name="Vieira A."/>
            <person name="Brugerolle De Fraissinette N."/>
            <person name="Rezende De Castro R."/>
            <person name="Schneider M.P."/>
            <person name="Vasconcelos V."/>
            <person name="Leao P.N."/>
        </authorList>
    </citation>
    <scope>NUCLEOTIDE SEQUENCE [LARGE SCALE GENOMIC DNA]</scope>
    <source>
        <strain evidence="2 3">LEGE 06226</strain>
    </source>
</reference>
<evidence type="ECO:0000259" key="1">
    <source>
        <dbReference type="Pfam" id="PF13612"/>
    </source>
</evidence>
<evidence type="ECO:0000313" key="2">
    <source>
        <dbReference type="EMBL" id="MBE9146941.1"/>
    </source>
</evidence>
<accession>A0ABR9UMB9</accession>